<feature type="non-terminal residue" evidence="1">
    <location>
        <position position="1"/>
    </location>
</feature>
<organism evidence="1 2">
    <name type="scientific">Olea europaea subsp. europaea</name>
    <dbReference type="NCBI Taxonomy" id="158383"/>
    <lineage>
        <taxon>Eukaryota</taxon>
        <taxon>Viridiplantae</taxon>
        <taxon>Streptophyta</taxon>
        <taxon>Embryophyta</taxon>
        <taxon>Tracheophyta</taxon>
        <taxon>Spermatophyta</taxon>
        <taxon>Magnoliopsida</taxon>
        <taxon>eudicotyledons</taxon>
        <taxon>Gunneridae</taxon>
        <taxon>Pentapetalae</taxon>
        <taxon>asterids</taxon>
        <taxon>lamiids</taxon>
        <taxon>Lamiales</taxon>
        <taxon>Oleaceae</taxon>
        <taxon>Oleeae</taxon>
        <taxon>Olea</taxon>
    </lineage>
</organism>
<evidence type="ECO:0000313" key="2">
    <source>
        <dbReference type="Proteomes" id="UP000594638"/>
    </source>
</evidence>
<keyword evidence="2" id="KW-1185">Reference proteome</keyword>
<dbReference type="Gramene" id="OE9A108580T1">
    <property type="protein sequence ID" value="OE9A108580C1"/>
    <property type="gene ID" value="OE9A108580"/>
</dbReference>
<protein>
    <submittedName>
        <fullName evidence="1">Uncharacterized protein</fullName>
    </submittedName>
</protein>
<dbReference type="AlphaFoldDB" id="A0A8S0S4C2"/>
<dbReference type="EMBL" id="CACTIH010003910">
    <property type="protein sequence ID" value="CAA2987217.1"/>
    <property type="molecule type" value="Genomic_DNA"/>
</dbReference>
<sequence length="53" mass="5473">GCNSQEKSLLLQVAASGTSNSDKRPLLPETIIGSNRSRGVARQVMAGSFAAVV</sequence>
<feature type="non-terminal residue" evidence="1">
    <location>
        <position position="53"/>
    </location>
</feature>
<accession>A0A8S0S4C2</accession>
<reference evidence="1 2" key="1">
    <citation type="submission" date="2019-12" db="EMBL/GenBank/DDBJ databases">
        <authorList>
            <person name="Alioto T."/>
            <person name="Alioto T."/>
            <person name="Gomez Garrido J."/>
        </authorList>
    </citation>
    <scope>NUCLEOTIDE SEQUENCE [LARGE SCALE GENOMIC DNA]</scope>
</reference>
<proteinExistence type="predicted"/>
<dbReference type="Proteomes" id="UP000594638">
    <property type="component" value="Unassembled WGS sequence"/>
</dbReference>
<gene>
    <name evidence="1" type="ORF">OLEA9_A108580</name>
</gene>
<name>A0A8S0S4C2_OLEEU</name>
<evidence type="ECO:0000313" key="1">
    <source>
        <dbReference type="EMBL" id="CAA2987217.1"/>
    </source>
</evidence>
<comment type="caution">
    <text evidence="1">The sequence shown here is derived from an EMBL/GenBank/DDBJ whole genome shotgun (WGS) entry which is preliminary data.</text>
</comment>